<evidence type="ECO:0000313" key="6">
    <source>
        <dbReference type="EMBL" id="RAW33166.1"/>
    </source>
</evidence>
<dbReference type="Proteomes" id="UP000760860">
    <property type="component" value="Unassembled WGS sequence"/>
</dbReference>
<sequence length="101" mass="11540">MKRKLELFKTNITPAQVMKMFMAPKDSKRAWPEYYMYLMAILEACGGDADYLVLSNIVVQYASANLGTVLMAKVDITRGSYLQQTEELAHFVQSWVLWPIG</sequence>
<evidence type="ECO:0000313" key="1">
    <source>
        <dbReference type="EMBL" id="KAG2859334.1"/>
    </source>
</evidence>
<protein>
    <submittedName>
        <fullName evidence="6">Uncharacterized protein</fullName>
    </submittedName>
</protein>
<evidence type="ECO:0000313" key="4">
    <source>
        <dbReference type="EMBL" id="KAG2990187.1"/>
    </source>
</evidence>
<dbReference type="EMBL" id="RCML01000121">
    <property type="protein sequence ID" value="KAG2990187.1"/>
    <property type="molecule type" value="Genomic_DNA"/>
</dbReference>
<reference evidence="6 7" key="1">
    <citation type="submission" date="2018-01" db="EMBL/GenBank/DDBJ databases">
        <title>Draft genome of the strawberry crown rot pathogen Phytophthora cactorum.</title>
        <authorList>
            <person name="Armitage A.D."/>
            <person name="Lysoe E."/>
            <person name="Nellist C.F."/>
            <person name="Harrison R.J."/>
            <person name="Brurberg M.B."/>
        </authorList>
    </citation>
    <scope>NUCLEOTIDE SEQUENCE [LARGE SCALE GENOMIC DNA]</scope>
    <source>
        <strain evidence="6 7">10300</strain>
    </source>
</reference>
<evidence type="ECO:0000313" key="7">
    <source>
        <dbReference type="Proteomes" id="UP000251314"/>
    </source>
</evidence>
<name>A0A329SB82_9STRA</name>
<dbReference type="Proteomes" id="UP000774804">
    <property type="component" value="Unassembled WGS sequence"/>
</dbReference>
<proteinExistence type="predicted"/>
<dbReference type="EMBL" id="MJFZ01000248">
    <property type="protein sequence ID" value="RAW33166.1"/>
    <property type="molecule type" value="Genomic_DNA"/>
</dbReference>
<evidence type="ECO:0000313" key="3">
    <source>
        <dbReference type="EMBL" id="KAG2944550.1"/>
    </source>
</evidence>
<dbReference type="EMBL" id="RCMG01000220">
    <property type="protein sequence ID" value="KAG2859334.1"/>
    <property type="molecule type" value="Genomic_DNA"/>
</dbReference>
<evidence type="ECO:0000313" key="5">
    <source>
        <dbReference type="EMBL" id="KAG3220476.1"/>
    </source>
</evidence>
<dbReference type="AlphaFoldDB" id="A0A329SB82"/>
<dbReference type="Proteomes" id="UP000736787">
    <property type="component" value="Unassembled WGS sequence"/>
</dbReference>
<dbReference type="Proteomes" id="UP000735874">
    <property type="component" value="Unassembled WGS sequence"/>
</dbReference>
<reference evidence="1" key="2">
    <citation type="submission" date="2018-10" db="EMBL/GenBank/DDBJ databases">
        <title>Effector identification in a new, highly contiguous assembly of the strawberry crown rot pathogen Phytophthora cactorum.</title>
        <authorList>
            <person name="Armitage A.D."/>
            <person name="Nellist C.F."/>
            <person name="Bates H."/>
            <person name="Vickerstaff R.J."/>
            <person name="Harrison R.J."/>
        </authorList>
    </citation>
    <scope>NUCLEOTIDE SEQUENCE</scope>
    <source>
        <strain evidence="1">15-7</strain>
        <strain evidence="2">4032</strain>
        <strain evidence="3">4040</strain>
        <strain evidence="4">P415</strain>
        <strain evidence="5">P421</strain>
    </source>
</reference>
<dbReference type="Proteomes" id="UP000251314">
    <property type="component" value="Unassembled WGS sequence"/>
</dbReference>
<keyword evidence="7" id="KW-1185">Reference proteome</keyword>
<evidence type="ECO:0000313" key="2">
    <source>
        <dbReference type="EMBL" id="KAG2920836.1"/>
    </source>
</evidence>
<comment type="caution">
    <text evidence="6">The sequence shown here is derived from an EMBL/GenBank/DDBJ whole genome shotgun (WGS) entry which is preliminary data.</text>
</comment>
<accession>A0A329SB82</accession>
<dbReference type="EMBL" id="RCMK01000201">
    <property type="protein sequence ID" value="KAG2944550.1"/>
    <property type="molecule type" value="Genomic_DNA"/>
</dbReference>
<dbReference type="Proteomes" id="UP000697107">
    <property type="component" value="Unassembled WGS sequence"/>
</dbReference>
<dbReference type="VEuPathDB" id="FungiDB:PC110_g10503"/>
<gene>
    <name evidence="6" type="ORF">PC110_g10503</name>
    <name evidence="1" type="ORF">PC113_g9024</name>
    <name evidence="2" type="ORF">PC115_g9679</name>
    <name evidence="3" type="ORF">PC117_g8999</name>
    <name evidence="4" type="ORF">PC118_g5745</name>
    <name evidence="5" type="ORF">PC129_g8762</name>
</gene>
<organism evidence="6 7">
    <name type="scientific">Phytophthora cactorum</name>
    <dbReference type="NCBI Taxonomy" id="29920"/>
    <lineage>
        <taxon>Eukaryota</taxon>
        <taxon>Sar</taxon>
        <taxon>Stramenopiles</taxon>
        <taxon>Oomycota</taxon>
        <taxon>Peronosporomycetes</taxon>
        <taxon>Peronosporales</taxon>
        <taxon>Peronosporaceae</taxon>
        <taxon>Phytophthora</taxon>
    </lineage>
</organism>
<dbReference type="EMBL" id="RCMI01000272">
    <property type="protein sequence ID" value="KAG2920836.1"/>
    <property type="molecule type" value="Genomic_DNA"/>
</dbReference>
<dbReference type="OrthoDB" id="128979at2759"/>
<dbReference type="EMBL" id="RCMV01000262">
    <property type="protein sequence ID" value="KAG3220476.1"/>
    <property type="molecule type" value="Genomic_DNA"/>
</dbReference>